<proteinExistence type="inferred from homology"/>
<comment type="caution">
    <text evidence="4">The sequence shown here is derived from an EMBL/GenBank/DDBJ whole genome shotgun (WGS) entry which is preliminary data.</text>
</comment>
<dbReference type="Proteomes" id="UP000323426">
    <property type="component" value="Unassembled WGS sequence"/>
</dbReference>
<keyword evidence="2" id="KW-0413">Isomerase</keyword>
<feature type="chain" id="PRO_5024427930" evidence="3">
    <location>
        <begin position="22"/>
        <end position="535"/>
    </location>
</feature>
<dbReference type="InterPro" id="IPR013783">
    <property type="entry name" value="Ig-like_fold"/>
</dbReference>
<sequence>MKQFYFASGAFSFIAVLCLFAFKPVQDDRTALATVIEKSIQSNMLNSWYPQAVDKEFGGFLSSFSYDFKPTGTQDKMIVTQSRHVWSNAKASILYPEVAHYKSSAAHGFAFLKNKMWDKTYGGFYTLVDRQGQAKKGSFAAKEAYGNAFGIFALAAYYQASGDTSALNLAKKAFYWLEKNSHDPVHKGYFQHLELNGKPIRRTKEVPSTSDLGYKDQNSSIHLLEAFSELYLVWPDPLVRQRLQEMLLLIRDRITAPPGYLVLFLQPDWRPVSFRDSSEAVILKHRNLDHVSFGHDVETAYLMLEASHVLGLKEDAATMTVAKRMVDHALANGWDNQVGGFYDEGYYFKGQPILKIIRDTKNWWAQAEGLNTLLLMADHYPKDQHNYYAKFRQLWDYIDKNLIDHQYGDWYAGGLDKEPQLKTALKGHIWKANYHQFRSLANCVQRLQPDKTAPSVPGKLIASTQQNTVVLKWEPARDNRTLLGYQIYQSGQRVGFTPLTSFTLTSNKNLKGQKISVRAVDLQGNLSAPANQVVM</sequence>
<accession>A0A5M6DAD1</accession>
<dbReference type="InterPro" id="IPR008928">
    <property type="entry name" value="6-hairpin_glycosidase_sf"/>
</dbReference>
<evidence type="ECO:0000313" key="5">
    <source>
        <dbReference type="Proteomes" id="UP000323426"/>
    </source>
</evidence>
<keyword evidence="5" id="KW-1185">Reference proteome</keyword>
<dbReference type="SUPFAM" id="SSF49265">
    <property type="entry name" value="Fibronectin type III"/>
    <property type="match status" value="1"/>
</dbReference>
<organism evidence="4 5">
    <name type="scientific">Adhaeribacter rhizoryzae</name>
    <dbReference type="NCBI Taxonomy" id="2607907"/>
    <lineage>
        <taxon>Bacteria</taxon>
        <taxon>Pseudomonadati</taxon>
        <taxon>Bacteroidota</taxon>
        <taxon>Cytophagia</taxon>
        <taxon>Cytophagales</taxon>
        <taxon>Hymenobacteraceae</taxon>
        <taxon>Adhaeribacter</taxon>
    </lineage>
</organism>
<dbReference type="InterPro" id="IPR012341">
    <property type="entry name" value="6hp_glycosidase-like_sf"/>
</dbReference>
<evidence type="ECO:0000313" key="4">
    <source>
        <dbReference type="EMBL" id="KAA5543486.1"/>
    </source>
</evidence>
<comment type="similarity">
    <text evidence="1">Belongs to the N-acylglucosamine 2-epimerase family.</text>
</comment>
<dbReference type="PANTHER" id="PTHR15108">
    <property type="entry name" value="N-ACYLGLUCOSAMINE-2-EPIMERASE"/>
    <property type="match status" value="1"/>
</dbReference>
<evidence type="ECO:0000256" key="3">
    <source>
        <dbReference type="SAM" id="SignalP"/>
    </source>
</evidence>
<gene>
    <name evidence="4" type="ORF">F0145_16335</name>
</gene>
<dbReference type="Gene3D" id="1.50.10.10">
    <property type="match status" value="1"/>
</dbReference>
<dbReference type="SUPFAM" id="SSF48208">
    <property type="entry name" value="Six-hairpin glycosidases"/>
    <property type="match status" value="1"/>
</dbReference>
<dbReference type="InterPro" id="IPR010819">
    <property type="entry name" value="AGE/CE"/>
</dbReference>
<dbReference type="EMBL" id="VWSF01000013">
    <property type="protein sequence ID" value="KAA5543486.1"/>
    <property type="molecule type" value="Genomic_DNA"/>
</dbReference>
<dbReference type="AlphaFoldDB" id="A0A5M6DAD1"/>
<dbReference type="InterPro" id="IPR036116">
    <property type="entry name" value="FN3_sf"/>
</dbReference>
<name>A0A5M6DAD1_9BACT</name>
<evidence type="ECO:0000256" key="2">
    <source>
        <dbReference type="ARBA" id="ARBA00023235"/>
    </source>
</evidence>
<dbReference type="GO" id="GO:0005975">
    <property type="term" value="P:carbohydrate metabolic process"/>
    <property type="evidence" value="ECO:0007669"/>
    <property type="project" value="InterPro"/>
</dbReference>
<keyword evidence="3" id="KW-0732">Signal</keyword>
<feature type="signal peptide" evidence="3">
    <location>
        <begin position="1"/>
        <end position="21"/>
    </location>
</feature>
<dbReference type="Pfam" id="PF07221">
    <property type="entry name" value="GlcNAc_2-epim"/>
    <property type="match status" value="1"/>
</dbReference>
<dbReference type="RefSeq" id="WP_150089855.1">
    <property type="nucleotide sequence ID" value="NZ_VWSF01000013.1"/>
</dbReference>
<evidence type="ECO:0000256" key="1">
    <source>
        <dbReference type="ARBA" id="ARBA00008558"/>
    </source>
</evidence>
<protein>
    <submittedName>
        <fullName evidence="4">N-acylglucosamine 2-epimerase</fullName>
    </submittedName>
</protein>
<reference evidence="4 5" key="1">
    <citation type="submission" date="2019-09" db="EMBL/GenBank/DDBJ databases">
        <title>Genome sequence and assembly of Adhaeribacter sp.</title>
        <authorList>
            <person name="Chhetri G."/>
        </authorList>
    </citation>
    <scope>NUCLEOTIDE SEQUENCE [LARGE SCALE GENOMIC DNA]</scope>
    <source>
        <strain evidence="4 5">DK36</strain>
    </source>
</reference>
<dbReference type="GO" id="GO:0016853">
    <property type="term" value="F:isomerase activity"/>
    <property type="evidence" value="ECO:0007669"/>
    <property type="project" value="UniProtKB-KW"/>
</dbReference>
<dbReference type="Gene3D" id="2.60.40.10">
    <property type="entry name" value="Immunoglobulins"/>
    <property type="match status" value="1"/>
</dbReference>